<keyword evidence="3" id="KW-1185">Reference proteome</keyword>
<reference evidence="2" key="1">
    <citation type="submission" date="2022-08" db="EMBL/GenBank/DDBJ databases">
        <title>Genome sequencing of akame (Lates japonicus).</title>
        <authorList>
            <person name="Hashiguchi Y."/>
            <person name="Takahashi H."/>
        </authorList>
    </citation>
    <scope>NUCLEOTIDE SEQUENCE</scope>
    <source>
        <strain evidence="2">Kochi</strain>
    </source>
</reference>
<proteinExistence type="predicted"/>
<dbReference type="Proteomes" id="UP001279410">
    <property type="component" value="Unassembled WGS sequence"/>
</dbReference>
<gene>
    <name evidence="2" type="ORF">AKAME5_002595500</name>
</gene>
<comment type="caution">
    <text evidence="2">The sequence shown here is derived from an EMBL/GenBank/DDBJ whole genome shotgun (WGS) entry which is preliminary data.</text>
</comment>
<dbReference type="AlphaFoldDB" id="A0AAD3RLA0"/>
<evidence type="ECO:0000256" key="1">
    <source>
        <dbReference type="SAM" id="MobiDB-lite"/>
    </source>
</evidence>
<evidence type="ECO:0000313" key="3">
    <source>
        <dbReference type="Proteomes" id="UP001279410"/>
    </source>
</evidence>
<organism evidence="2 3">
    <name type="scientific">Lates japonicus</name>
    <name type="common">Japanese lates</name>
    <dbReference type="NCBI Taxonomy" id="270547"/>
    <lineage>
        <taxon>Eukaryota</taxon>
        <taxon>Metazoa</taxon>
        <taxon>Chordata</taxon>
        <taxon>Craniata</taxon>
        <taxon>Vertebrata</taxon>
        <taxon>Euteleostomi</taxon>
        <taxon>Actinopterygii</taxon>
        <taxon>Neopterygii</taxon>
        <taxon>Teleostei</taxon>
        <taxon>Neoteleostei</taxon>
        <taxon>Acanthomorphata</taxon>
        <taxon>Carangaria</taxon>
        <taxon>Carangaria incertae sedis</taxon>
        <taxon>Centropomidae</taxon>
        <taxon>Lates</taxon>
    </lineage>
</organism>
<sequence length="217" mass="24127">MFETLGCWSTGAPRGLSKSYQPSSLLHVCSETDPRVVFYTPTPSAVSASSATGYVERRRRFFFHPKPPQVGTPLTRYDMKDDPSHSILELRQISRIWDWGSDSSVQLTPSLIRANQFNVQGRDQGREACSSATHWGPPARSCRGSGLLTFNVVAFTEVMGMIWAAQAARTGAHALRDFPVHRPGRGPARASTSREEAKQLVALLEDEEKLKGRRARR</sequence>
<dbReference type="EMBL" id="BRZM01002371">
    <property type="protein sequence ID" value="GLD74624.1"/>
    <property type="molecule type" value="Genomic_DNA"/>
</dbReference>
<evidence type="ECO:0000313" key="2">
    <source>
        <dbReference type="EMBL" id="GLD74624.1"/>
    </source>
</evidence>
<name>A0AAD3RLA0_LATJO</name>
<accession>A0AAD3RLA0</accession>
<protein>
    <submittedName>
        <fullName evidence="2">Epsin-3-like isoform X1</fullName>
    </submittedName>
</protein>
<feature type="region of interest" description="Disordered" evidence="1">
    <location>
        <begin position="178"/>
        <end position="197"/>
    </location>
</feature>